<feature type="region of interest" description="Disordered" evidence="5">
    <location>
        <begin position="115"/>
        <end position="148"/>
    </location>
</feature>
<feature type="domain" description="Lipoxygenase" evidence="6">
    <location>
        <begin position="131"/>
        <end position="252"/>
    </location>
</feature>
<feature type="region of interest" description="Disordered" evidence="5">
    <location>
        <begin position="226"/>
        <end position="252"/>
    </location>
</feature>
<dbReference type="Gene3D" id="1.20.245.10">
    <property type="entry name" value="Lipoxygenase-1, Domain 5"/>
    <property type="match status" value="1"/>
</dbReference>
<dbReference type="PROSITE" id="PS51393">
    <property type="entry name" value="LIPOXYGENASE_3"/>
    <property type="match status" value="1"/>
</dbReference>
<dbReference type="GO" id="GO:0051082">
    <property type="term" value="F:unfolded protein binding"/>
    <property type="evidence" value="ECO:0007669"/>
    <property type="project" value="InterPro"/>
</dbReference>
<dbReference type="InterPro" id="IPR036226">
    <property type="entry name" value="LipOase_C_sf"/>
</dbReference>
<keyword evidence="3" id="KW-0067">ATP-binding</keyword>
<dbReference type="GO" id="GO:0016702">
    <property type="term" value="F:oxidoreductase activity, acting on single donors with incorporation of molecular oxygen, incorporation of two atoms of oxygen"/>
    <property type="evidence" value="ECO:0007669"/>
    <property type="project" value="InterPro"/>
</dbReference>
<dbReference type="InterPro" id="IPR020575">
    <property type="entry name" value="Hsp90_N"/>
</dbReference>
<dbReference type="InterPro" id="IPR001404">
    <property type="entry name" value="Hsp90_fam"/>
</dbReference>
<dbReference type="GO" id="GO:0140662">
    <property type="term" value="F:ATP-dependent protein folding chaperone"/>
    <property type="evidence" value="ECO:0007669"/>
    <property type="project" value="InterPro"/>
</dbReference>
<keyword evidence="4" id="KW-0143">Chaperone</keyword>
<evidence type="ECO:0000256" key="1">
    <source>
        <dbReference type="ARBA" id="ARBA00008239"/>
    </source>
</evidence>
<dbReference type="GO" id="GO:0005524">
    <property type="term" value="F:ATP binding"/>
    <property type="evidence" value="ECO:0007669"/>
    <property type="project" value="UniProtKB-KW"/>
</dbReference>
<organism evidence="7">
    <name type="scientific">Daucus carota subsp. sativus</name>
    <name type="common">Carrot</name>
    <dbReference type="NCBI Taxonomy" id="79200"/>
    <lineage>
        <taxon>Eukaryota</taxon>
        <taxon>Viridiplantae</taxon>
        <taxon>Streptophyta</taxon>
        <taxon>Embryophyta</taxon>
        <taxon>Tracheophyta</taxon>
        <taxon>Spermatophyta</taxon>
        <taxon>Magnoliopsida</taxon>
        <taxon>eudicotyledons</taxon>
        <taxon>Gunneridae</taxon>
        <taxon>Pentapetalae</taxon>
        <taxon>asterids</taxon>
        <taxon>campanulids</taxon>
        <taxon>Apiales</taxon>
        <taxon>Apiaceae</taxon>
        <taxon>Apioideae</taxon>
        <taxon>Scandiceae</taxon>
        <taxon>Daucinae</taxon>
        <taxon>Daucus</taxon>
        <taxon>Daucus sect. Daucus</taxon>
    </lineage>
</organism>
<dbReference type="PANTHER" id="PTHR11528">
    <property type="entry name" value="HEAT SHOCK PROTEIN 90 FAMILY MEMBER"/>
    <property type="match status" value="1"/>
</dbReference>
<gene>
    <name evidence="7" type="ORF">DCAR_023576</name>
</gene>
<dbReference type="GO" id="GO:0016887">
    <property type="term" value="F:ATP hydrolysis activity"/>
    <property type="evidence" value="ECO:0007669"/>
    <property type="project" value="InterPro"/>
</dbReference>
<keyword evidence="2" id="KW-0547">Nucleotide-binding</keyword>
<sequence length="252" mass="28950">MCDLDGSVIGADQTSADYYFDSYSHFDLVDNLVTIARSGTKEFMEALKAGADFTVTRDMEGEQLGRGTKITLFLEEDQLEYLEERGIKDLIKKHSEFISYLIYLWTAKTTEKEISDDEDEEVMKEEEGDVEEIDEDKEKKESKKNKIKKGVVHADNRTESWWPRLATSEDLISILTTLIWLASAQHAALNFGQYPYGGYVPNRPPLMRRLVPDENDPEYMRSTLGREATPLSGPEMQKCSRHFTNSQLRLDR</sequence>
<dbReference type="SUPFAM" id="SSF55874">
    <property type="entry name" value="ATPase domain of HSP90 chaperone/DNA topoisomerase II/histidine kinase"/>
    <property type="match status" value="1"/>
</dbReference>
<dbReference type="PRINTS" id="PR00775">
    <property type="entry name" value="HEATSHOCK90"/>
</dbReference>
<evidence type="ECO:0000256" key="5">
    <source>
        <dbReference type="SAM" id="MobiDB-lite"/>
    </source>
</evidence>
<dbReference type="Gramene" id="KZM86442">
    <property type="protein sequence ID" value="KZM86442"/>
    <property type="gene ID" value="DCAR_023576"/>
</dbReference>
<comment type="similarity">
    <text evidence="1">Belongs to the heat shock protein 90 family.</text>
</comment>
<evidence type="ECO:0000256" key="2">
    <source>
        <dbReference type="ARBA" id="ARBA00022741"/>
    </source>
</evidence>
<reference evidence="7" key="1">
    <citation type="journal article" date="2016" name="Nat. Genet.">
        <title>A high-quality carrot genome assembly provides new insights into carotenoid accumulation and asterid genome evolution.</title>
        <authorList>
            <person name="Iorizzo M."/>
            <person name="Ellison S."/>
            <person name="Senalik D."/>
            <person name="Zeng P."/>
            <person name="Satapoomin P."/>
            <person name="Huang J."/>
            <person name="Bowman M."/>
            <person name="Iovene M."/>
            <person name="Sanseverino W."/>
            <person name="Cavagnaro P."/>
            <person name="Yildiz M."/>
            <person name="Macko-Podgorni A."/>
            <person name="Moranska E."/>
            <person name="Grzebelus E."/>
            <person name="Grzebelus D."/>
            <person name="Ashrafi H."/>
            <person name="Zheng Z."/>
            <person name="Cheng S."/>
            <person name="Spooner D."/>
            <person name="Van Deynze A."/>
            <person name="Simon P."/>
        </authorList>
    </citation>
    <scope>NUCLEOTIDE SEQUENCE [LARGE SCALE GENOMIC DNA]</scope>
    <source>
        <tissue evidence="7">Leaf</tissue>
    </source>
</reference>
<dbReference type="AlphaFoldDB" id="A0A161ZHX9"/>
<dbReference type="GO" id="GO:0046872">
    <property type="term" value="F:metal ion binding"/>
    <property type="evidence" value="ECO:0007669"/>
    <property type="project" value="InterPro"/>
</dbReference>
<name>A0A161ZHX9_DAUCS</name>
<dbReference type="SUPFAM" id="SSF48484">
    <property type="entry name" value="Lipoxigenase"/>
    <property type="match status" value="1"/>
</dbReference>
<evidence type="ECO:0000256" key="3">
    <source>
        <dbReference type="ARBA" id="ARBA00022840"/>
    </source>
</evidence>
<dbReference type="Gene3D" id="3.30.565.10">
    <property type="entry name" value="Histidine kinase-like ATPase, C-terminal domain"/>
    <property type="match status" value="1"/>
</dbReference>
<protein>
    <recommendedName>
        <fullName evidence="6">Lipoxygenase domain-containing protein</fullName>
    </recommendedName>
</protein>
<evidence type="ECO:0000256" key="4">
    <source>
        <dbReference type="ARBA" id="ARBA00023186"/>
    </source>
</evidence>
<feature type="compositionally biased region" description="Acidic residues" evidence="5">
    <location>
        <begin position="115"/>
        <end position="135"/>
    </location>
</feature>
<dbReference type="STRING" id="79200.A0A161ZHX9"/>
<dbReference type="EMBL" id="LNRQ01000007">
    <property type="protein sequence ID" value="KZM86442.1"/>
    <property type="molecule type" value="Genomic_DNA"/>
</dbReference>
<evidence type="ECO:0000259" key="6">
    <source>
        <dbReference type="PROSITE" id="PS51393"/>
    </source>
</evidence>
<dbReference type="Pfam" id="PF00305">
    <property type="entry name" value="Lipoxygenase"/>
    <property type="match status" value="1"/>
</dbReference>
<evidence type="ECO:0000313" key="7">
    <source>
        <dbReference type="EMBL" id="KZM86442.1"/>
    </source>
</evidence>
<dbReference type="InterPro" id="IPR013819">
    <property type="entry name" value="LipOase_C"/>
</dbReference>
<feature type="compositionally biased region" description="Polar residues" evidence="5">
    <location>
        <begin position="242"/>
        <end position="252"/>
    </location>
</feature>
<accession>A0A161ZHX9</accession>
<dbReference type="InterPro" id="IPR036890">
    <property type="entry name" value="HATPase_C_sf"/>
</dbReference>
<proteinExistence type="inferred from homology"/>
<comment type="caution">
    <text evidence="7">The sequence shown here is derived from an EMBL/GenBank/DDBJ whole genome shotgun (WGS) entry which is preliminary data.</text>
</comment>